<dbReference type="CDD" id="cd05233">
    <property type="entry name" value="SDR_c"/>
    <property type="match status" value="1"/>
</dbReference>
<dbReference type="FunFam" id="3.40.50.720:FF:000084">
    <property type="entry name" value="Short-chain dehydrogenase reductase"/>
    <property type="match status" value="1"/>
</dbReference>
<gene>
    <name evidence="4" type="ORF">ITP53_08560</name>
</gene>
<dbReference type="EMBL" id="JADOGI010000018">
    <property type="protein sequence ID" value="MBF8185792.1"/>
    <property type="molecule type" value="Genomic_DNA"/>
</dbReference>
<proteinExistence type="inferred from homology"/>
<dbReference type="SUPFAM" id="SSF51735">
    <property type="entry name" value="NAD(P)-binding Rossmann-fold domains"/>
    <property type="match status" value="1"/>
</dbReference>
<dbReference type="Gene3D" id="3.40.50.720">
    <property type="entry name" value="NAD(P)-binding Rossmann-like Domain"/>
    <property type="match status" value="1"/>
</dbReference>
<dbReference type="AlphaFoldDB" id="A0A931AAI9"/>
<dbReference type="RefSeq" id="WP_195894774.1">
    <property type="nucleotide sequence ID" value="NZ_JADOGI010000018.1"/>
</dbReference>
<evidence type="ECO:0000256" key="2">
    <source>
        <dbReference type="ARBA" id="ARBA00023002"/>
    </source>
</evidence>
<accession>A0A931AAI9</accession>
<protein>
    <submittedName>
        <fullName evidence="4">SDR family oxidoreductase</fullName>
    </submittedName>
</protein>
<evidence type="ECO:0000313" key="5">
    <source>
        <dbReference type="Proteomes" id="UP000605361"/>
    </source>
</evidence>
<dbReference type="GO" id="GO:0016491">
    <property type="term" value="F:oxidoreductase activity"/>
    <property type="evidence" value="ECO:0007669"/>
    <property type="project" value="UniProtKB-KW"/>
</dbReference>
<organism evidence="4 5">
    <name type="scientific">Nonomuraea cypriaca</name>
    <dbReference type="NCBI Taxonomy" id="1187855"/>
    <lineage>
        <taxon>Bacteria</taxon>
        <taxon>Bacillati</taxon>
        <taxon>Actinomycetota</taxon>
        <taxon>Actinomycetes</taxon>
        <taxon>Streptosporangiales</taxon>
        <taxon>Streptosporangiaceae</taxon>
        <taxon>Nonomuraea</taxon>
    </lineage>
</organism>
<dbReference type="Pfam" id="PF00106">
    <property type="entry name" value="adh_short"/>
    <property type="match status" value="1"/>
</dbReference>
<dbReference type="PANTHER" id="PTHR43180:SF33">
    <property type="entry name" value="15-HYDROXYPROSTAGLANDIN DEHYDROGENASE [NAD(+)]-LIKE"/>
    <property type="match status" value="1"/>
</dbReference>
<dbReference type="InterPro" id="IPR036291">
    <property type="entry name" value="NAD(P)-bd_dom_sf"/>
</dbReference>
<evidence type="ECO:0000256" key="3">
    <source>
        <dbReference type="RuleBase" id="RU000363"/>
    </source>
</evidence>
<name>A0A931AAI9_9ACTN</name>
<comment type="caution">
    <text evidence="4">The sequence shown here is derived from an EMBL/GenBank/DDBJ whole genome shotgun (WGS) entry which is preliminary data.</text>
</comment>
<keyword evidence="2" id="KW-0560">Oxidoreductase</keyword>
<dbReference type="Proteomes" id="UP000605361">
    <property type="component" value="Unassembled WGS sequence"/>
</dbReference>
<reference evidence="4" key="1">
    <citation type="submission" date="2020-11" db="EMBL/GenBank/DDBJ databases">
        <title>Whole-genome analyses of Nonomuraea sp. K274.</title>
        <authorList>
            <person name="Veyisoglu A."/>
        </authorList>
    </citation>
    <scope>NUCLEOTIDE SEQUENCE</scope>
    <source>
        <strain evidence="4">K274</strain>
    </source>
</reference>
<dbReference type="PANTHER" id="PTHR43180">
    <property type="entry name" value="3-OXOACYL-(ACYL-CARRIER-PROTEIN) REDUCTASE (AFU_ORTHOLOGUE AFUA_6G11210)"/>
    <property type="match status" value="1"/>
</dbReference>
<evidence type="ECO:0000256" key="1">
    <source>
        <dbReference type="ARBA" id="ARBA00006484"/>
    </source>
</evidence>
<dbReference type="PRINTS" id="PR00080">
    <property type="entry name" value="SDRFAMILY"/>
</dbReference>
<dbReference type="InterPro" id="IPR002347">
    <property type="entry name" value="SDR_fam"/>
</dbReference>
<comment type="similarity">
    <text evidence="1 3">Belongs to the short-chain dehydrogenases/reductases (SDR) family.</text>
</comment>
<keyword evidence="5" id="KW-1185">Reference proteome</keyword>
<dbReference type="InterPro" id="IPR020904">
    <property type="entry name" value="Sc_DH/Rdtase_CS"/>
</dbReference>
<dbReference type="PROSITE" id="PS00061">
    <property type="entry name" value="ADH_SHORT"/>
    <property type="match status" value="1"/>
</dbReference>
<dbReference type="PRINTS" id="PR00081">
    <property type="entry name" value="GDHRDH"/>
</dbReference>
<sequence>MTTPVALITGGGSGIGAATARRLSRGGMRVVVADLDARSGAAVAAETGGLFVRLDVADPGGNHAAVAETISAYGRLDVAMFNAGIPGRCGLHDFTVEGYGETMRTDLDGVVYGIHACLPRFRAQGSGSIIVTSSLAGLTASPDIFYATAKHALIGLVRSAAMLLAGDGIRVNAVCPGLVDTPIIASFRAPLVEAGLRLADPEEVAAAVETILADDRTGLAWVVQADQPPTPAEFPAITLSGLEPSG</sequence>
<evidence type="ECO:0000313" key="4">
    <source>
        <dbReference type="EMBL" id="MBF8185792.1"/>
    </source>
</evidence>